<accession>A0A0G3ECD1</accession>
<reference evidence="9 10" key="2">
    <citation type="journal article" date="2016" name="ISME J.">
        <title>Characterization of the first cultured representative of Verrucomicrobia subdivision 5 indicates the proposal of a novel phylum.</title>
        <authorList>
            <person name="Spring S."/>
            <person name="Bunk B."/>
            <person name="Sproer C."/>
            <person name="Schumann P."/>
            <person name="Rohde M."/>
            <person name="Tindall B.J."/>
            <person name="Klenk H.P."/>
        </authorList>
    </citation>
    <scope>NUCLEOTIDE SEQUENCE [LARGE SCALE GENOMIC DNA]</scope>
    <source>
        <strain evidence="9 10">L21-Fru-AB</strain>
    </source>
</reference>
<keyword evidence="3" id="KW-0479">Metal-binding</keyword>
<evidence type="ECO:0000256" key="1">
    <source>
        <dbReference type="ARBA" id="ARBA00001913"/>
    </source>
</evidence>
<evidence type="ECO:0000256" key="4">
    <source>
        <dbReference type="ARBA" id="ARBA00022729"/>
    </source>
</evidence>
<evidence type="ECO:0000313" key="9">
    <source>
        <dbReference type="EMBL" id="AKJ64166.1"/>
    </source>
</evidence>
<dbReference type="EC" id="3.1.6.6" evidence="9"/>
<keyword evidence="6" id="KW-0106">Calcium</keyword>
<comment type="similarity">
    <text evidence="2">Belongs to the sulfatase family.</text>
</comment>
<keyword evidence="5 9" id="KW-0378">Hydrolase</keyword>
<gene>
    <name evidence="9" type="primary">betC_4</name>
    <name evidence="9" type="ORF">L21SP4_00903</name>
</gene>
<feature type="coiled-coil region" evidence="7">
    <location>
        <begin position="481"/>
        <end position="508"/>
    </location>
</feature>
<dbReference type="GO" id="GO:0004423">
    <property type="term" value="F:iduronate-2-sulfatase activity"/>
    <property type="evidence" value="ECO:0007669"/>
    <property type="project" value="InterPro"/>
</dbReference>
<evidence type="ECO:0000259" key="8">
    <source>
        <dbReference type="Pfam" id="PF00884"/>
    </source>
</evidence>
<dbReference type="PANTHER" id="PTHR45953:SF1">
    <property type="entry name" value="IDURONATE 2-SULFATASE"/>
    <property type="match status" value="1"/>
</dbReference>
<dbReference type="CDD" id="cd16030">
    <property type="entry name" value="iduronate-2-sulfatase"/>
    <property type="match status" value="1"/>
</dbReference>
<dbReference type="AlphaFoldDB" id="A0A0G3ECD1"/>
<dbReference type="Gene3D" id="3.40.720.10">
    <property type="entry name" value="Alkaline Phosphatase, subunit A"/>
    <property type="match status" value="1"/>
</dbReference>
<proteinExistence type="inferred from homology"/>
<dbReference type="Gene3D" id="2.60.120.200">
    <property type="match status" value="1"/>
</dbReference>
<evidence type="ECO:0000256" key="3">
    <source>
        <dbReference type="ARBA" id="ARBA00022723"/>
    </source>
</evidence>
<dbReference type="InterPro" id="IPR000917">
    <property type="entry name" value="Sulfatase_N"/>
</dbReference>
<reference evidence="10" key="1">
    <citation type="submission" date="2015-02" db="EMBL/GenBank/DDBJ databases">
        <title>Description and complete genome sequence of the first cultured representative of the subdivision 5 of the Verrucomicrobia phylum.</title>
        <authorList>
            <person name="Spring S."/>
            <person name="Bunk B."/>
            <person name="Sproer C."/>
            <person name="Klenk H.-P."/>
        </authorList>
    </citation>
    <scope>NUCLEOTIDE SEQUENCE [LARGE SCALE GENOMIC DNA]</scope>
    <source>
        <strain evidence="10">L21-Fru-AB</strain>
    </source>
</reference>
<protein>
    <submittedName>
        <fullName evidence="9">Choline-sulfatase</fullName>
        <ecNumber evidence="9">3.1.6.6</ecNumber>
    </submittedName>
</protein>
<keyword evidence="4" id="KW-0732">Signal</keyword>
<dbReference type="EMBL" id="CP010904">
    <property type="protein sequence ID" value="AKJ64166.1"/>
    <property type="molecule type" value="Genomic_DNA"/>
</dbReference>
<dbReference type="GO" id="GO:0005737">
    <property type="term" value="C:cytoplasm"/>
    <property type="evidence" value="ECO:0007669"/>
    <property type="project" value="TreeGrafter"/>
</dbReference>
<dbReference type="Proteomes" id="UP000035268">
    <property type="component" value="Chromosome"/>
</dbReference>
<evidence type="ECO:0000313" key="10">
    <source>
        <dbReference type="Proteomes" id="UP000035268"/>
    </source>
</evidence>
<sequence>MNIKLKVNEPMKLKRISKIVGTAAVLFLIRFSAIAEKPDVLMIAVDDLNDMLTVYDPANPIKTPNLERLAARGTFFTRAYCAAPICNPSRMAVLSGQRPTTTGIYGNHEVWSQILPERELLPQFFERQGYETVGTGKILHHNPRVAFDRKHYPLFQQFQPMVSEYQRLPFGGERRINGMTAENAPRMRSPLYDWGPTDEKMIDEDTVEYAETRMAEPYATPRFTAVGIFKPHIPFWSPPENYAKYPFQTLEEPPRPADDFDDIPQGGKDFQKYLGFQFDYVTNHPPESPGGIRAMIRSYQASADFADEMIGRVIDALDASGRADNTIIVLWSDHGFHLGDKNTVTKHTLWEQANRSPLLIVAPGVSIPGSRVDAPVSLVDIYPTLVELAGYPVEPSAEFDGESLVPYMKDPSRPATEPELMTLYPGNHAIRSADYRYIRYADGSEELYDQRSDPWELTNLADDLEYAPVLEEHRKWLPKHEAEQGIELREYERKKREAEARAQAGTLSSDAAWIKVIHWDMETLTDDGLIQNRVTDGPYAACHLDPGGAMMFEDDEQAHVLRFDGIDDVAQSVGNWQGHKGVRISMMVKSESGAGQSVILGTANSFRINKVAQAVRFNGLTAGQRNMKEGHAGTIGLVPGSWMNIVAEYNPKSGKLLIQCGKKSGSAQRTSGDVLTGGGKPLLIGRALNTPFKGCIDDVVIEVMD</sequence>
<evidence type="ECO:0000256" key="2">
    <source>
        <dbReference type="ARBA" id="ARBA00008779"/>
    </source>
</evidence>
<name>A0A0G3ECD1_9BACT</name>
<dbReference type="InterPro" id="IPR017850">
    <property type="entry name" value="Alkaline_phosphatase_core_sf"/>
</dbReference>
<organism evidence="9 10">
    <name type="scientific">Kiritimatiella glycovorans</name>
    <dbReference type="NCBI Taxonomy" id="1307763"/>
    <lineage>
        <taxon>Bacteria</taxon>
        <taxon>Pseudomonadati</taxon>
        <taxon>Kiritimatiellota</taxon>
        <taxon>Kiritimatiellia</taxon>
        <taxon>Kiritimatiellales</taxon>
        <taxon>Kiritimatiellaceae</taxon>
        <taxon>Kiritimatiella</taxon>
    </lineage>
</organism>
<dbReference type="SUPFAM" id="SSF53649">
    <property type="entry name" value="Alkaline phosphatase-like"/>
    <property type="match status" value="1"/>
</dbReference>
<evidence type="ECO:0000256" key="5">
    <source>
        <dbReference type="ARBA" id="ARBA00022801"/>
    </source>
</evidence>
<dbReference type="PANTHER" id="PTHR45953">
    <property type="entry name" value="IDURONATE 2-SULFATASE"/>
    <property type="match status" value="1"/>
</dbReference>
<feature type="domain" description="Sulfatase N-terminal" evidence="8">
    <location>
        <begin position="38"/>
        <end position="391"/>
    </location>
</feature>
<dbReference type="STRING" id="1307763.L21SP4_00903"/>
<evidence type="ECO:0000256" key="6">
    <source>
        <dbReference type="ARBA" id="ARBA00022837"/>
    </source>
</evidence>
<keyword evidence="10" id="KW-1185">Reference proteome</keyword>
<dbReference type="InterPro" id="IPR013320">
    <property type="entry name" value="ConA-like_dom_sf"/>
</dbReference>
<dbReference type="KEGG" id="vbl:L21SP4_00903"/>
<evidence type="ECO:0000256" key="7">
    <source>
        <dbReference type="SAM" id="Coils"/>
    </source>
</evidence>
<dbReference type="GO" id="GO:0046872">
    <property type="term" value="F:metal ion binding"/>
    <property type="evidence" value="ECO:0007669"/>
    <property type="project" value="UniProtKB-KW"/>
</dbReference>
<dbReference type="GO" id="GO:0047753">
    <property type="term" value="F:choline-sulfatase activity"/>
    <property type="evidence" value="ECO:0007669"/>
    <property type="project" value="UniProtKB-EC"/>
</dbReference>
<dbReference type="SUPFAM" id="SSF49899">
    <property type="entry name" value="Concanavalin A-like lectins/glucanases"/>
    <property type="match status" value="1"/>
</dbReference>
<comment type="cofactor">
    <cofactor evidence="1">
        <name>Ca(2+)</name>
        <dbReference type="ChEBI" id="CHEBI:29108"/>
    </cofactor>
</comment>
<dbReference type="InterPro" id="IPR035874">
    <property type="entry name" value="IDS"/>
</dbReference>
<keyword evidence="7" id="KW-0175">Coiled coil</keyword>
<dbReference type="Pfam" id="PF00884">
    <property type="entry name" value="Sulfatase"/>
    <property type="match status" value="1"/>
</dbReference>